<feature type="compositionally biased region" description="Pro residues" evidence="1">
    <location>
        <begin position="177"/>
        <end position="403"/>
    </location>
</feature>
<name>A0AB34IMJ5_PRYPA</name>
<reference evidence="2 3" key="1">
    <citation type="journal article" date="2024" name="Science">
        <title>Giant polyketide synthase enzymes in the biosynthesis of giant marine polyether toxins.</title>
        <authorList>
            <person name="Fallon T.R."/>
            <person name="Shende V.V."/>
            <person name="Wierzbicki I.H."/>
            <person name="Pendleton A.L."/>
            <person name="Watervoot N.F."/>
            <person name="Auber R.P."/>
            <person name="Gonzalez D.J."/>
            <person name="Wisecaver J.H."/>
            <person name="Moore B.S."/>
        </authorList>
    </citation>
    <scope>NUCLEOTIDE SEQUENCE [LARGE SCALE GENOMIC DNA]</scope>
    <source>
        <strain evidence="2 3">12B1</strain>
    </source>
</reference>
<organism evidence="2 3">
    <name type="scientific">Prymnesium parvum</name>
    <name type="common">Toxic golden alga</name>
    <dbReference type="NCBI Taxonomy" id="97485"/>
    <lineage>
        <taxon>Eukaryota</taxon>
        <taxon>Haptista</taxon>
        <taxon>Haptophyta</taxon>
        <taxon>Prymnesiophyceae</taxon>
        <taxon>Prymnesiales</taxon>
        <taxon>Prymnesiaceae</taxon>
        <taxon>Prymnesium</taxon>
    </lineage>
</organism>
<feature type="region of interest" description="Disordered" evidence="1">
    <location>
        <begin position="1419"/>
        <end position="1440"/>
    </location>
</feature>
<feature type="compositionally biased region" description="Pro residues" evidence="1">
    <location>
        <begin position="70"/>
        <end position="106"/>
    </location>
</feature>
<gene>
    <name evidence="2" type="ORF">AB1Y20_012115</name>
</gene>
<feature type="region of interest" description="Disordered" evidence="1">
    <location>
        <begin position="474"/>
        <end position="499"/>
    </location>
</feature>
<evidence type="ECO:0000313" key="2">
    <source>
        <dbReference type="EMBL" id="KAL1503641.1"/>
    </source>
</evidence>
<feature type="region of interest" description="Disordered" evidence="1">
    <location>
        <begin position="981"/>
        <end position="1022"/>
    </location>
</feature>
<feature type="region of interest" description="Disordered" evidence="1">
    <location>
        <begin position="1"/>
        <end position="107"/>
    </location>
</feature>
<feature type="compositionally biased region" description="Acidic residues" evidence="1">
    <location>
        <begin position="1431"/>
        <end position="1440"/>
    </location>
</feature>
<feature type="region of interest" description="Disordered" evidence="1">
    <location>
        <begin position="609"/>
        <end position="802"/>
    </location>
</feature>
<feature type="compositionally biased region" description="Polar residues" evidence="1">
    <location>
        <begin position="1163"/>
        <end position="1172"/>
    </location>
</feature>
<evidence type="ECO:0000256" key="1">
    <source>
        <dbReference type="SAM" id="MobiDB-lite"/>
    </source>
</evidence>
<evidence type="ECO:0000313" key="3">
    <source>
        <dbReference type="Proteomes" id="UP001515480"/>
    </source>
</evidence>
<feature type="region of interest" description="Disordered" evidence="1">
    <location>
        <begin position="1136"/>
        <end position="1202"/>
    </location>
</feature>
<feature type="region of interest" description="Disordered" evidence="1">
    <location>
        <begin position="177"/>
        <end position="407"/>
    </location>
</feature>
<keyword evidence="3" id="KW-1185">Reference proteome</keyword>
<dbReference type="Proteomes" id="UP001515480">
    <property type="component" value="Unassembled WGS sequence"/>
</dbReference>
<sequence length="1440" mass="149492">MVWEGPSSRPPPLPPAPPTPPMLPPPSAILFSSPYLPSPPASAPHPPLPSHFQSAHRRLSHGEEEEELPPRPPHPPPPKPPSPRPPPPAPPTPPRPSPPPPSPPPCYDTLLVVPSPTWLTLREVSNWAPIVGGVSSCQGFVEAERAGEPWCSLYKWVSHDPQIVCCVCGGGTFVQPPPPPSPPPRPPPSPLPPPPSPPPSPPPPCPPPRSPPPSPPPMSPPPSPPPASPLPSLPPPLAPPLPPKPPPPSPPPLTPPPQLPPPSPPPPSRPPPLPPPLFPPPPRLPPPEIPPPWTPPPSPPPLSPPPPTIPPSSPPPPAQPPDCPPSPPSAPPPSSPPSTPPPAAPPPLSPPDTPPPSPSSPTPSPPPPHGPPSQPPPQPPSAPPPRAPPPSPPSPPAPPPPPCFDTIELEGQPWLIFADRNEFSDFQAHSCAFFNRVLVNGSFVRSPRCRELKWIRSEPLADCCVCGGGSYVQPSPPPASPSPAPPPSPSPPAPPPPLRPGEAEATAVLFVVRVDGIVEASIDRPRYISRVAARVGVAPRHVSLEVAAGSLLLTARILLPPRGEVTAEAASLALNATSAAEVAAWVNVSEAQVAPLPIRTAKFIVDASPPPAPPLPPPLPPAPPGGFSPPPPRLPASPSLPPPTSPLPSPPPPLRPSPLPPPPGQPPPWLPPRGPPVLPPPVSPPALPPPPLRPPPRLPPPPTPPPAPLLPPPPRPPPAPPPSPASPPPSAPPRLPSPPAPPPPSPPPPSAPSPEHPPAAPPHPPRPPSLPPSPSPPQAPPPSHPLPHSPPLPPRPPPSPLPPWLPSFSNGLSADVSSQLGLFSIVGTAALVLLLLLCCCFRAPRGVCYLVFTHPNPSMGPLYMPKEMRLEYAQKLGLRQPPPTLFECLPAFFCCRCFSSKHRSSSRSSGSQAGAEASEEGNASQIVDSAATVAAVAAAAVCSAQSAAANCAGYVPPARQRSSSNVSRLLHHSNPSIRWFYHPPEVQKPPSSHRLALKQHPTSSHLAPPASAPSSFGSPSEVSNLALATPRRISEEELSSPDASPMGDSRCVWHHPPMLGPSYDLEPLVEVPTPPNSCGRSSLRPSPMRPQVSYGQVVYSSQPSSRTVSMTTSEAAALAGLQHELHSVASGLVQQERQKAASLSRNHAHSCEDDQYSPRSELDNQSVFSDGNSDARRDRPHSPCSASAKSEAGLSGSAKSGFTNSTTATNCREALASLRQLALSLPPGTLSGDPNITAANVRRAAMARHAHLGAAPSVPPPPGAGPACAAALIGSSASQWRPASLPRPVDPICAPGPPDARHTRSLSGGSMEGQCSPLASARLDSASPTLHSPRPVKSLSPHGEQSTTDVMLLRQIQDEVARHHKSSNRLAQLRAAASAQLCQTCPEETGQGTDPPDYAAVAPGARRDRNPRRGCACAQGVPHSTRGALDTADDMEDMAI</sequence>
<feature type="region of interest" description="Disordered" evidence="1">
    <location>
        <begin position="1279"/>
        <end position="1346"/>
    </location>
</feature>
<feature type="compositionally biased region" description="Pro residues" evidence="1">
    <location>
        <begin position="36"/>
        <end position="49"/>
    </location>
</feature>
<feature type="compositionally biased region" description="Pro residues" evidence="1">
    <location>
        <begin position="8"/>
        <end position="27"/>
    </location>
</feature>
<protein>
    <submittedName>
        <fullName evidence="2">Uncharacterized protein</fullName>
    </submittedName>
</protein>
<dbReference type="EMBL" id="JBGBPQ010000021">
    <property type="protein sequence ID" value="KAL1503641.1"/>
    <property type="molecule type" value="Genomic_DNA"/>
</dbReference>
<accession>A0AB34IMJ5</accession>
<comment type="caution">
    <text evidence="2">The sequence shown here is derived from an EMBL/GenBank/DDBJ whole genome shotgun (WGS) entry which is preliminary data.</text>
</comment>
<dbReference type="PRINTS" id="PR01217">
    <property type="entry name" value="PRICHEXTENSN"/>
</dbReference>
<feature type="compositionally biased region" description="Low complexity" evidence="1">
    <location>
        <begin position="1001"/>
        <end position="1022"/>
    </location>
</feature>
<proteinExistence type="predicted"/>